<gene>
    <name evidence="2" type="ORF">EDD58_101484</name>
</gene>
<reference evidence="2 3" key="1">
    <citation type="submission" date="2019-03" db="EMBL/GenBank/DDBJ databases">
        <title>Genomic Encyclopedia of Type Strains, Phase IV (KMG-IV): sequencing the most valuable type-strain genomes for metagenomic binning, comparative biology and taxonomic classification.</title>
        <authorList>
            <person name="Goeker M."/>
        </authorList>
    </citation>
    <scope>NUCLEOTIDE SEQUENCE [LARGE SCALE GENOMIC DNA]</scope>
    <source>
        <strain evidence="2 3">DSM 45707</strain>
    </source>
</reference>
<dbReference type="OrthoDB" id="2878670at2"/>
<keyword evidence="3" id="KW-1185">Reference proteome</keyword>
<evidence type="ECO:0000313" key="2">
    <source>
        <dbReference type="EMBL" id="TCS96839.1"/>
    </source>
</evidence>
<dbReference type="AlphaFoldDB" id="A0A4R3LAR2"/>
<comment type="caution">
    <text evidence="2">The sequence shown here is derived from an EMBL/GenBank/DDBJ whole genome shotgun (WGS) entry which is preliminary data.</text>
</comment>
<organism evidence="2 3">
    <name type="scientific">Hazenella coriacea</name>
    <dbReference type="NCBI Taxonomy" id="1179467"/>
    <lineage>
        <taxon>Bacteria</taxon>
        <taxon>Bacillati</taxon>
        <taxon>Bacillota</taxon>
        <taxon>Bacilli</taxon>
        <taxon>Bacillales</taxon>
        <taxon>Thermoactinomycetaceae</taxon>
        <taxon>Hazenella</taxon>
    </lineage>
</organism>
<protein>
    <recommendedName>
        <fullName evidence="1">DUF7674 domain-containing protein</fullName>
    </recommendedName>
</protein>
<evidence type="ECO:0000313" key="3">
    <source>
        <dbReference type="Proteomes" id="UP000294937"/>
    </source>
</evidence>
<evidence type="ECO:0000259" key="1">
    <source>
        <dbReference type="Pfam" id="PF24722"/>
    </source>
</evidence>
<name>A0A4R3LAR2_9BACL</name>
<dbReference type="InterPro" id="IPR056091">
    <property type="entry name" value="DUF7674"/>
</dbReference>
<feature type="domain" description="DUF7674" evidence="1">
    <location>
        <begin position="18"/>
        <end position="127"/>
    </location>
</feature>
<proteinExistence type="predicted"/>
<dbReference type="Proteomes" id="UP000294937">
    <property type="component" value="Unassembled WGS sequence"/>
</dbReference>
<dbReference type="RefSeq" id="WP_131923221.1">
    <property type="nucleotide sequence ID" value="NZ_SMAG01000001.1"/>
</dbReference>
<sequence length="129" mass="15411">MANKERAIHLNYENIIFELLKKFPEYNEAYKEHIRYNGELLPSVFVGETLNEDLVVWLEEHIEHNKLKKVFEFLEIMATEGDMEVKELLSTTILERLGDNPKLLKEAYIYMGENTKKESEEIERFWGRD</sequence>
<accession>A0A4R3LAR2</accession>
<dbReference type="Pfam" id="PF24722">
    <property type="entry name" value="DUF7674"/>
    <property type="match status" value="1"/>
</dbReference>
<dbReference type="EMBL" id="SMAG01000001">
    <property type="protein sequence ID" value="TCS96839.1"/>
    <property type="molecule type" value="Genomic_DNA"/>
</dbReference>